<accession>M2UFD4</accession>
<keyword evidence="2" id="KW-1185">Reference proteome</keyword>
<evidence type="ECO:0000313" key="1">
    <source>
        <dbReference type="EMBL" id="EMD86632.1"/>
    </source>
</evidence>
<gene>
    <name evidence="1" type="ORF">COCHEDRAFT_1023841</name>
</gene>
<name>M2UFD4_COCH5</name>
<sequence>MVCQRCRQVRGISICTWKRLQVSTVDMFHKATWLSDPSSSPSRYESIQGYVSLLGFERAFTVAFIPSTKASLGYSSK</sequence>
<dbReference type="Proteomes" id="UP000016936">
    <property type="component" value="Unassembled WGS sequence"/>
</dbReference>
<dbReference type="AlphaFoldDB" id="M2UFD4"/>
<reference evidence="2" key="2">
    <citation type="journal article" date="2013" name="PLoS Genet.">
        <title>Comparative genome structure, secondary metabolite, and effector coding capacity across Cochliobolus pathogens.</title>
        <authorList>
            <person name="Condon B.J."/>
            <person name="Leng Y."/>
            <person name="Wu D."/>
            <person name="Bushley K.E."/>
            <person name="Ohm R.A."/>
            <person name="Otillar R."/>
            <person name="Martin J."/>
            <person name="Schackwitz W."/>
            <person name="Grimwood J."/>
            <person name="MohdZainudin N."/>
            <person name="Xue C."/>
            <person name="Wang R."/>
            <person name="Manning V.A."/>
            <person name="Dhillon B."/>
            <person name="Tu Z.J."/>
            <person name="Steffenson B.J."/>
            <person name="Salamov A."/>
            <person name="Sun H."/>
            <person name="Lowry S."/>
            <person name="LaButti K."/>
            <person name="Han J."/>
            <person name="Copeland A."/>
            <person name="Lindquist E."/>
            <person name="Barry K."/>
            <person name="Schmutz J."/>
            <person name="Baker S.E."/>
            <person name="Ciuffetti L.M."/>
            <person name="Grigoriev I.V."/>
            <person name="Zhong S."/>
            <person name="Turgeon B.G."/>
        </authorList>
    </citation>
    <scope>NUCLEOTIDE SEQUENCE [LARGE SCALE GENOMIC DNA]</scope>
    <source>
        <strain evidence="2">C5 / ATCC 48332 / race O</strain>
    </source>
</reference>
<dbReference type="EMBL" id="KB445584">
    <property type="protein sequence ID" value="EMD86632.1"/>
    <property type="molecule type" value="Genomic_DNA"/>
</dbReference>
<reference evidence="1 2" key="1">
    <citation type="journal article" date="2012" name="PLoS Pathog.">
        <title>Diverse lifestyles and strategies of plant pathogenesis encoded in the genomes of eighteen Dothideomycetes fungi.</title>
        <authorList>
            <person name="Ohm R.A."/>
            <person name="Feau N."/>
            <person name="Henrissat B."/>
            <person name="Schoch C.L."/>
            <person name="Horwitz B.A."/>
            <person name="Barry K.W."/>
            <person name="Condon B.J."/>
            <person name="Copeland A.C."/>
            <person name="Dhillon B."/>
            <person name="Glaser F."/>
            <person name="Hesse C.N."/>
            <person name="Kosti I."/>
            <person name="LaButti K."/>
            <person name="Lindquist E.A."/>
            <person name="Lucas S."/>
            <person name="Salamov A.A."/>
            <person name="Bradshaw R.E."/>
            <person name="Ciuffetti L."/>
            <person name="Hamelin R.C."/>
            <person name="Kema G.H.J."/>
            <person name="Lawrence C."/>
            <person name="Scott J.A."/>
            <person name="Spatafora J.W."/>
            <person name="Turgeon B.G."/>
            <person name="de Wit P.J.G.M."/>
            <person name="Zhong S."/>
            <person name="Goodwin S.B."/>
            <person name="Grigoriev I.V."/>
        </authorList>
    </citation>
    <scope>NUCLEOTIDE SEQUENCE [LARGE SCALE GENOMIC DNA]</scope>
    <source>
        <strain evidence="2">C5 / ATCC 48332 / race O</strain>
    </source>
</reference>
<proteinExistence type="predicted"/>
<protein>
    <submittedName>
        <fullName evidence="1">Uncharacterized protein</fullName>
    </submittedName>
</protein>
<dbReference type="HOGENOM" id="CLU_2637883_0_0_1"/>
<evidence type="ECO:0000313" key="2">
    <source>
        <dbReference type="Proteomes" id="UP000016936"/>
    </source>
</evidence>
<organism evidence="1 2">
    <name type="scientific">Cochliobolus heterostrophus (strain C5 / ATCC 48332 / race O)</name>
    <name type="common">Southern corn leaf blight fungus</name>
    <name type="synonym">Bipolaris maydis</name>
    <dbReference type="NCBI Taxonomy" id="701091"/>
    <lineage>
        <taxon>Eukaryota</taxon>
        <taxon>Fungi</taxon>
        <taxon>Dikarya</taxon>
        <taxon>Ascomycota</taxon>
        <taxon>Pezizomycotina</taxon>
        <taxon>Dothideomycetes</taxon>
        <taxon>Pleosporomycetidae</taxon>
        <taxon>Pleosporales</taxon>
        <taxon>Pleosporineae</taxon>
        <taxon>Pleosporaceae</taxon>
        <taxon>Bipolaris</taxon>
    </lineage>
</organism>